<evidence type="ECO:0000313" key="4">
    <source>
        <dbReference type="Proteomes" id="UP000652013"/>
    </source>
</evidence>
<accession>A0A8J3Y639</accession>
<evidence type="ECO:0000313" key="3">
    <source>
        <dbReference type="EMBL" id="GIJ02526.1"/>
    </source>
</evidence>
<reference evidence="3" key="1">
    <citation type="submission" date="2021-01" db="EMBL/GenBank/DDBJ databases">
        <title>Whole genome shotgun sequence of Spirilliplanes yamanashiensis NBRC 15828.</title>
        <authorList>
            <person name="Komaki H."/>
            <person name="Tamura T."/>
        </authorList>
    </citation>
    <scope>NUCLEOTIDE SEQUENCE</scope>
    <source>
        <strain evidence="3">NBRC 15828</strain>
    </source>
</reference>
<keyword evidence="4" id="KW-1185">Reference proteome</keyword>
<feature type="region of interest" description="Disordered" evidence="1">
    <location>
        <begin position="190"/>
        <end position="257"/>
    </location>
</feature>
<comment type="caution">
    <text evidence="3">The sequence shown here is derived from an EMBL/GenBank/DDBJ whole genome shotgun (WGS) entry which is preliminary data.</text>
</comment>
<dbReference type="Proteomes" id="UP000652013">
    <property type="component" value="Unassembled WGS sequence"/>
</dbReference>
<name>A0A8J3Y639_9ACTN</name>
<feature type="compositionally biased region" description="Basic and acidic residues" evidence="1">
    <location>
        <begin position="239"/>
        <end position="248"/>
    </location>
</feature>
<gene>
    <name evidence="3" type="ORF">Sya03_18780</name>
</gene>
<keyword evidence="2" id="KW-0472">Membrane</keyword>
<sequence length="257" mass="26301">MPPPATLEFGDEPRGGPGRRWVAGLRDDPRLAPVAAGLGGVALVLSVLSEWQVTSVTGGLFGGGEDEPVDARPLTTGIGDLGGWTAGYVAGLVVLVAAVTVLLFGPRAGRAYARLVTLSTAGVLAVVLLALSGPLADTSFALPVFLTYDVPEGRYEIARGRGVWCALAGVLILAFAAWLSRTPAAPATAAAAAEEPADDAAEDWPWRRPGGAPAADGERPEEPADLTVGPATPFTPLPGDRDTTDDGAWRGPGRHIG</sequence>
<feature type="transmembrane region" description="Helical" evidence="2">
    <location>
        <begin position="111"/>
        <end position="131"/>
    </location>
</feature>
<dbReference type="EMBL" id="BOOY01000011">
    <property type="protein sequence ID" value="GIJ02526.1"/>
    <property type="molecule type" value="Genomic_DNA"/>
</dbReference>
<keyword evidence="2" id="KW-1133">Transmembrane helix</keyword>
<feature type="transmembrane region" description="Helical" evidence="2">
    <location>
        <begin position="161"/>
        <end position="179"/>
    </location>
</feature>
<evidence type="ECO:0000256" key="2">
    <source>
        <dbReference type="SAM" id="Phobius"/>
    </source>
</evidence>
<keyword evidence="2" id="KW-0812">Transmembrane</keyword>
<evidence type="ECO:0000256" key="1">
    <source>
        <dbReference type="SAM" id="MobiDB-lite"/>
    </source>
</evidence>
<dbReference type="AlphaFoldDB" id="A0A8J3Y639"/>
<proteinExistence type="predicted"/>
<protein>
    <submittedName>
        <fullName evidence="3">Uncharacterized protein</fullName>
    </submittedName>
</protein>
<organism evidence="3 4">
    <name type="scientific">Spirilliplanes yamanashiensis</name>
    <dbReference type="NCBI Taxonomy" id="42233"/>
    <lineage>
        <taxon>Bacteria</taxon>
        <taxon>Bacillati</taxon>
        <taxon>Actinomycetota</taxon>
        <taxon>Actinomycetes</taxon>
        <taxon>Micromonosporales</taxon>
        <taxon>Micromonosporaceae</taxon>
        <taxon>Spirilliplanes</taxon>
    </lineage>
</organism>
<feature type="transmembrane region" description="Helical" evidence="2">
    <location>
        <begin position="81"/>
        <end position="104"/>
    </location>
</feature>